<feature type="compositionally biased region" description="Polar residues" evidence="1">
    <location>
        <begin position="197"/>
        <end position="207"/>
    </location>
</feature>
<feature type="region of interest" description="Disordered" evidence="1">
    <location>
        <begin position="1"/>
        <end position="100"/>
    </location>
</feature>
<feature type="compositionally biased region" description="Basic residues" evidence="1">
    <location>
        <begin position="1"/>
        <end position="11"/>
    </location>
</feature>
<dbReference type="SUPFAM" id="SSF51735">
    <property type="entry name" value="NAD(P)-binding Rossmann-fold domains"/>
    <property type="match status" value="1"/>
</dbReference>
<dbReference type="GO" id="GO:0016616">
    <property type="term" value="F:oxidoreductase activity, acting on the CH-OH group of donors, NAD or NADP as acceptor"/>
    <property type="evidence" value="ECO:0007669"/>
    <property type="project" value="InterPro"/>
</dbReference>
<dbReference type="RefSeq" id="XP_028144946.1">
    <property type="nucleotide sequence ID" value="XM_028289145.1"/>
</dbReference>
<name>A0A6P7G759_DIAVI</name>
<dbReference type="EnsemblMetazoa" id="XM_050657902.1">
    <property type="protein sequence ID" value="XP_050513859.1"/>
    <property type="gene ID" value="LOC114338545"/>
</dbReference>
<dbReference type="InterPro" id="IPR036291">
    <property type="entry name" value="NAD(P)-bd_dom_sf"/>
</dbReference>
<dbReference type="OrthoDB" id="6435011at2759"/>
<evidence type="ECO:0000313" key="4">
    <source>
        <dbReference type="RefSeq" id="XP_028144946.1"/>
    </source>
</evidence>
<evidence type="ECO:0000313" key="3">
    <source>
        <dbReference type="Proteomes" id="UP001652700"/>
    </source>
</evidence>
<dbReference type="AlphaFoldDB" id="A0A6P7G759"/>
<dbReference type="InterPro" id="IPR015955">
    <property type="entry name" value="Lactate_DH/Glyco_Ohase_4_C"/>
</dbReference>
<organism evidence="4">
    <name type="scientific">Diabrotica virgifera virgifera</name>
    <name type="common">western corn rootworm</name>
    <dbReference type="NCBI Taxonomy" id="50390"/>
    <lineage>
        <taxon>Eukaryota</taxon>
        <taxon>Metazoa</taxon>
        <taxon>Ecdysozoa</taxon>
        <taxon>Arthropoda</taxon>
        <taxon>Hexapoda</taxon>
        <taxon>Insecta</taxon>
        <taxon>Pterygota</taxon>
        <taxon>Neoptera</taxon>
        <taxon>Endopterygota</taxon>
        <taxon>Coleoptera</taxon>
        <taxon>Polyphaga</taxon>
        <taxon>Cucujiformia</taxon>
        <taxon>Chrysomeloidea</taxon>
        <taxon>Chrysomelidae</taxon>
        <taxon>Galerucinae</taxon>
        <taxon>Diabroticina</taxon>
        <taxon>Diabroticites</taxon>
        <taxon>Diabrotica</taxon>
    </lineage>
</organism>
<gene>
    <name evidence="4" type="primary">LOC114338545</name>
</gene>
<dbReference type="Gene3D" id="3.90.110.10">
    <property type="entry name" value="Lactate dehydrogenase/glycoside hydrolase, family 4, C-terminal"/>
    <property type="match status" value="1"/>
</dbReference>
<reference evidence="2" key="2">
    <citation type="submission" date="2025-05" db="UniProtKB">
        <authorList>
            <consortium name="EnsemblMetazoa"/>
        </authorList>
    </citation>
    <scope>IDENTIFICATION</scope>
</reference>
<dbReference type="PANTHER" id="PTHR41142">
    <property type="entry name" value="SI:DKEY-16J16.4"/>
    <property type="match status" value="1"/>
</dbReference>
<dbReference type="SUPFAM" id="SSF56327">
    <property type="entry name" value="LDH C-terminal domain-like"/>
    <property type="match status" value="1"/>
</dbReference>
<evidence type="ECO:0000256" key="1">
    <source>
        <dbReference type="SAM" id="MobiDB-lite"/>
    </source>
</evidence>
<dbReference type="PANTHER" id="PTHR41142:SF1">
    <property type="entry name" value="SI:DKEY-16J16.4"/>
    <property type="match status" value="1"/>
</dbReference>
<dbReference type="GeneID" id="114338545"/>
<feature type="region of interest" description="Disordered" evidence="1">
    <location>
        <begin position="193"/>
        <end position="212"/>
    </location>
</feature>
<sequence>MLKFLTHKLRTHSINEDNYAGKADEDHDSGTESDEEIDAPVSGSASCSERVCNVSPADTGCSMESPAPDQHDAHSSEEELEVINSNSKMRRSTAPPRPLRAASVCLAEKRKWSQIGDAQNRRYTPENEENMSHYSNLSPSPCSPFHIKCCSEDGGHHIEHSGSSDDEVHHFLYTRATPVQFRTSPPLEAVKPERRSIVTSKGRSTSPPAKLLHYEDSPRKRTKHMKHAHIQRPYLDFEKMQQGADVVVTVGGDKVSPEETFEEIFNRNVNDVRITALHLAEFNPKGIVCIARPPVEALVPLVSENGRELRQQIFNSEHDILKLYCEKKVVCLTPALAISRFINTLLKTLKGQTNCAECAFVRQMGHIGNFLPYMTSIVRLSRHGILSSHMPNVDGEETVLLQQMAIRIKQYIKHGESFVTGEPQTVKEKLPKPQDIQIKTYAQKSPKPDIVNAS</sequence>
<dbReference type="RefSeq" id="XP_050513859.1">
    <property type="nucleotide sequence ID" value="XM_050657902.1"/>
</dbReference>
<accession>A0A6P7G759</accession>
<proteinExistence type="predicted"/>
<dbReference type="Proteomes" id="UP001652700">
    <property type="component" value="Unplaced"/>
</dbReference>
<feature type="region of interest" description="Disordered" evidence="1">
    <location>
        <begin position="423"/>
        <end position="454"/>
    </location>
</feature>
<reference evidence="4" key="1">
    <citation type="submission" date="2025-04" db="UniProtKB">
        <authorList>
            <consortium name="RefSeq"/>
        </authorList>
    </citation>
    <scope>IDENTIFICATION</scope>
</reference>
<keyword evidence="3" id="KW-1185">Reference proteome</keyword>
<protein>
    <submittedName>
        <fullName evidence="4">Uncharacterized protein LOC114338545 isoform X2</fullName>
    </submittedName>
</protein>
<evidence type="ECO:0000313" key="2">
    <source>
        <dbReference type="EnsemblMetazoa" id="XP_050513859.1"/>
    </source>
</evidence>